<accession>A0ABS2JPG1</accession>
<dbReference type="InterPro" id="IPR029044">
    <property type="entry name" value="Nucleotide-diphossugar_trans"/>
</dbReference>
<keyword evidence="2" id="KW-1185">Reference proteome</keyword>
<dbReference type="Proteomes" id="UP001430065">
    <property type="component" value="Unassembled WGS sequence"/>
</dbReference>
<evidence type="ECO:0000313" key="1">
    <source>
        <dbReference type="EMBL" id="MBM7120906.1"/>
    </source>
</evidence>
<comment type="caution">
    <text evidence="1">The sequence shown here is derived from an EMBL/GenBank/DDBJ whole genome shotgun (WGS) entry which is preliminary data.</text>
</comment>
<evidence type="ECO:0000313" key="2">
    <source>
        <dbReference type="Proteomes" id="UP001430065"/>
    </source>
</evidence>
<proteinExistence type="predicted"/>
<gene>
    <name evidence="1" type="ORF">ISP20_07005</name>
</gene>
<name>A0ABS2JPG1_9GAMM</name>
<dbReference type="SUPFAM" id="SSF53448">
    <property type="entry name" value="Nucleotide-diphospho-sugar transferases"/>
    <property type="match status" value="1"/>
</dbReference>
<protein>
    <recommendedName>
        <fullName evidence="3">Galactosyl transferase GMA12/MNN10 family protein</fullName>
    </recommendedName>
</protein>
<organism evidence="1 2">
    <name type="scientific">Dyella kyungheensis</name>
    <dbReference type="NCBI Taxonomy" id="1242174"/>
    <lineage>
        <taxon>Bacteria</taxon>
        <taxon>Pseudomonadati</taxon>
        <taxon>Pseudomonadota</taxon>
        <taxon>Gammaproteobacteria</taxon>
        <taxon>Lysobacterales</taxon>
        <taxon>Rhodanobacteraceae</taxon>
        <taxon>Dyella</taxon>
    </lineage>
</organism>
<dbReference type="EMBL" id="JADIKC010000003">
    <property type="protein sequence ID" value="MBM7120906.1"/>
    <property type="molecule type" value="Genomic_DNA"/>
</dbReference>
<reference evidence="1 2" key="1">
    <citation type="submission" date="2020-10" db="EMBL/GenBank/DDBJ databases">
        <title>Phylogeny of dyella-like bacteria.</title>
        <authorList>
            <person name="Fu J."/>
        </authorList>
    </citation>
    <scope>NUCLEOTIDE SEQUENCE [LARGE SCALE GENOMIC DNA]</scope>
    <source>
        <strain evidence="1 2">THG-B117</strain>
    </source>
</reference>
<evidence type="ECO:0008006" key="3">
    <source>
        <dbReference type="Google" id="ProtNLM"/>
    </source>
</evidence>
<dbReference type="RefSeq" id="WP_204635340.1">
    <property type="nucleotide sequence ID" value="NZ_JADIKC010000003.1"/>
</dbReference>
<sequence length="267" mass="30587">MRNIVVQSYRNDAPEWLQRCMQSVRQWTQSQGYDYLFVDDRLFAYVPSHIRANPPSSILPLTDLARLGLLKEQLAKGYDRAIWIDADVLVFRPEQFRIPEGKGAMLCHEVWTHIDSKDVVQHQTRVNNAVMVFERGHPLLDFLHHAALELFSHIAPERMHPWTIGTEFFTNLSRLYPVYLLTQVACLSPLLIDALCAGKQPELLRDHAKHFGHPFHAANLCRSSTTDNSQGTDAHTPWPAPATKMEWAVEILSARSKTSTRPERSQN</sequence>